<evidence type="ECO:0000313" key="1">
    <source>
        <dbReference type="EMBL" id="KAK8215406.1"/>
    </source>
</evidence>
<accession>A0ACC3SNB6</accession>
<name>A0ACC3SNB6_9PEZI</name>
<protein>
    <submittedName>
        <fullName evidence="1">Uncharacterized protein</fullName>
    </submittedName>
</protein>
<dbReference type="EMBL" id="JAMKPW020000008">
    <property type="protein sequence ID" value="KAK8215406.1"/>
    <property type="molecule type" value="Genomic_DNA"/>
</dbReference>
<dbReference type="Proteomes" id="UP001320706">
    <property type="component" value="Unassembled WGS sequence"/>
</dbReference>
<gene>
    <name evidence="1" type="ORF">M8818_002027</name>
</gene>
<sequence>MSAAQKQQQSTTYTKKEKVFIVSLPWNNEIILRNHWNAQLVALTKALGPENVYVSIYENGSYDNTKDALRLLDEELGAAGIRRKIVLDETSHAEMISKHPTSSGWIKTPKGDTELRRIPYLSRIRNTSLKPLMDLAEGEHFDKILFLNDIIFSTDDALNLLDTKDGEYAAACALDFVSPPTFYDTFALRDSEGFAALMPSWPYFRSSKSRSALKAGQPVPVSSCWNGMIAMDAAPFYDESNALGFRGIPDSLAQLHLEGSECCLIHADNRLSRTAGVWVNPNVRVGYCQKLYHVEPEKYRALCNLAYDEVNARTPWVGLWSVWWGSWQNRLLRWTTMPLLQNHVVVGRLNAWMYGEQRIEKGDFCLIDEMQVVRDIGWAHSAKAVLNHRRVNLPSPLTLADMFRRLLSYVRAEPLKNTGSLARDLLASERTFLAWTRTGLSFIALGVALEKVEAFAAISPTLLHLEDSRTKIAAGILVASGSGCVAHGTHSYFRTMHLLQNGMFRPNTAGVTLAAVTSIAIAVAGTALVLENEDSKRRRKEAEGKGLVLFMLAALPAGLAYECEDFVVPVTVSATTFTTNFPPFVNRSAAIDFLVAATGRHAASASFFSGTAIMTDTFDISARYCTPSSKEDKRSQSGGVVQLLTHGLGFQKGYWEVDLPNSPLNYNYIKAATEAGYSTLSYDRLGTGESSHPDPYDIVQERVQVAILIELTWMLRTGVLCDKVPKPEKVIHVGHSFGSVLSNDLAAVAPSLSDGLVLTGFTHITQYASNFFISTLLNLARDSYFPLHRFDGFNSGYVTWTDLWANQYSFFKYRYFDFIMLQRAENTKMPFTMGEILTTSPPIAKVAAPDFAGFVFFVNGENDLIFCGGDCTGLVEGPNVNTSSQFPKASAFDSHIEPHTGHAMNLHYSAEKVYGIIQDYISAHV</sequence>
<proteinExistence type="predicted"/>
<keyword evidence="2" id="KW-1185">Reference proteome</keyword>
<comment type="caution">
    <text evidence="1">The sequence shown here is derived from an EMBL/GenBank/DDBJ whole genome shotgun (WGS) entry which is preliminary data.</text>
</comment>
<reference evidence="1" key="1">
    <citation type="submission" date="2024-02" db="EMBL/GenBank/DDBJ databases">
        <title>Metagenome Assembled Genome of Zalaria obscura JY119.</title>
        <authorList>
            <person name="Vighnesh L."/>
            <person name="Jagadeeshwari U."/>
            <person name="Venkata Ramana C."/>
            <person name="Sasikala C."/>
        </authorList>
    </citation>
    <scope>NUCLEOTIDE SEQUENCE</scope>
    <source>
        <strain evidence="1">JY119</strain>
    </source>
</reference>
<organism evidence="1 2">
    <name type="scientific">Zalaria obscura</name>
    <dbReference type="NCBI Taxonomy" id="2024903"/>
    <lineage>
        <taxon>Eukaryota</taxon>
        <taxon>Fungi</taxon>
        <taxon>Dikarya</taxon>
        <taxon>Ascomycota</taxon>
        <taxon>Pezizomycotina</taxon>
        <taxon>Dothideomycetes</taxon>
        <taxon>Dothideomycetidae</taxon>
        <taxon>Dothideales</taxon>
        <taxon>Zalariaceae</taxon>
        <taxon>Zalaria</taxon>
    </lineage>
</organism>
<evidence type="ECO:0000313" key="2">
    <source>
        <dbReference type="Proteomes" id="UP001320706"/>
    </source>
</evidence>